<proteinExistence type="predicted"/>
<protein>
    <submittedName>
        <fullName evidence="2">Uncharacterized protein</fullName>
    </submittedName>
</protein>
<dbReference type="EMBL" id="FOAG01000001">
    <property type="protein sequence ID" value="SEK46283.1"/>
    <property type="molecule type" value="Genomic_DNA"/>
</dbReference>
<keyword evidence="1" id="KW-0812">Transmembrane</keyword>
<gene>
    <name evidence="2" type="ORF">SAMN05443999_101475</name>
</gene>
<name>A0A1H7H781_9RHOB</name>
<keyword evidence="3" id="KW-1185">Reference proteome</keyword>
<evidence type="ECO:0000313" key="3">
    <source>
        <dbReference type="Proteomes" id="UP000199582"/>
    </source>
</evidence>
<keyword evidence="1" id="KW-0472">Membrane</keyword>
<keyword evidence="1" id="KW-1133">Transmembrane helix</keyword>
<dbReference type="AlphaFoldDB" id="A0A1H7H781"/>
<reference evidence="2 3" key="1">
    <citation type="submission" date="2016-10" db="EMBL/GenBank/DDBJ databases">
        <authorList>
            <person name="de Groot N.N."/>
        </authorList>
    </citation>
    <scope>NUCLEOTIDE SEQUENCE [LARGE SCALE GENOMIC DNA]</scope>
    <source>
        <strain evidence="2 3">DSM 100674</strain>
    </source>
</reference>
<sequence length="205" mass="22787">MFPALQEWLTSVTARRNETTNQVARNLIRVVTGSYFMALALDLVTGLDKAVLFAAFLDPRTADIAGSTILLCLSATFMIGYHLRLSALSLALFIFASSLAQHMVHVEPGAVSAFWRDITLICAIMLSYMTLSPHEIRSASMLGSRARRSALVQKPVKPRRITPTASHKRPVQLEIRRALKTVETAPRQPRVAEDEREVLNIFANI</sequence>
<organism evidence="2 3">
    <name type="scientific">Roseovarius azorensis</name>
    <dbReference type="NCBI Taxonomy" id="1287727"/>
    <lineage>
        <taxon>Bacteria</taxon>
        <taxon>Pseudomonadati</taxon>
        <taxon>Pseudomonadota</taxon>
        <taxon>Alphaproteobacteria</taxon>
        <taxon>Rhodobacterales</taxon>
        <taxon>Roseobacteraceae</taxon>
        <taxon>Roseovarius</taxon>
    </lineage>
</organism>
<dbReference type="STRING" id="1287727.SAMN05443999_101475"/>
<feature type="transmembrane region" description="Helical" evidence="1">
    <location>
        <begin position="35"/>
        <end position="57"/>
    </location>
</feature>
<dbReference type="Proteomes" id="UP000199582">
    <property type="component" value="Unassembled WGS sequence"/>
</dbReference>
<accession>A0A1H7H781</accession>
<feature type="transmembrane region" description="Helical" evidence="1">
    <location>
        <begin position="69"/>
        <end position="94"/>
    </location>
</feature>
<evidence type="ECO:0000313" key="2">
    <source>
        <dbReference type="EMBL" id="SEK46283.1"/>
    </source>
</evidence>
<evidence type="ECO:0000256" key="1">
    <source>
        <dbReference type="SAM" id="Phobius"/>
    </source>
</evidence>